<dbReference type="Gene3D" id="4.10.60.10">
    <property type="entry name" value="Zinc finger, CCHC-type"/>
    <property type="match status" value="1"/>
</dbReference>
<evidence type="ECO:0000256" key="1">
    <source>
        <dbReference type="SAM" id="MobiDB-lite"/>
    </source>
</evidence>
<dbReference type="InterPro" id="IPR036875">
    <property type="entry name" value="Znf_CCHC_sf"/>
</dbReference>
<protein>
    <recommendedName>
        <fullName evidence="2">CCHC-type domain-containing protein</fullName>
    </recommendedName>
</protein>
<dbReference type="PANTHER" id="PTHR47798">
    <property type="entry name" value="OS04G0555800 PROTEIN"/>
    <property type="match status" value="1"/>
</dbReference>
<feature type="region of interest" description="Disordered" evidence="1">
    <location>
        <begin position="1"/>
        <end position="65"/>
    </location>
</feature>
<dbReference type="SUPFAM" id="SSF57756">
    <property type="entry name" value="Retrovirus zinc finger-like domains"/>
    <property type="match status" value="1"/>
</dbReference>
<dbReference type="InterPro" id="IPR001878">
    <property type="entry name" value="Znf_CCHC"/>
</dbReference>
<evidence type="ECO:0000259" key="2">
    <source>
        <dbReference type="SMART" id="SM00343"/>
    </source>
</evidence>
<feature type="compositionally biased region" description="Basic and acidic residues" evidence="1">
    <location>
        <begin position="47"/>
        <end position="59"/>
    </location>
</feature>
<keyword evidence="4" id="KW-1185">Reference proteome</keyword>
<organism evidence="3 4">
    <name type="scientific">Sesamum alatum</name>
    <dbReference type="NCBI Taxonomy" id="300844"/>
    <lineage>
        <taxon>Eukaryota</taxon>
        <taxon>Viridiplantae</taxon>
        <taxon>Streptophyta</taxon>
        <taxon>Embryophyta</taxon>
        <taxon>Tracheophyta</taxon>
        <taxon>Spermatophyta</taxon>
        <taxon>Magnoliopsida</taxon>
        <taxon>eudicotyledons</taxon>
        <taxon>Gunneridae</taxon>
        <taxon>Pentapetalae</taxon>
        <taxon>asterids</taxon>
        <taxon>lamiids</taxon>
        <taxon>Lamiales</taxon>
        <taxon>Pedaliaceae</taxon>
        <taxon>Sesamum</taxon>
    </lineage>
</organism>
<dbReference type="PANTHER" id="PTHR47798:SF2">
    <property type="entry name" value="CCHC-TYPE DOMAIN-CONTAINING PROTEIN"/>
    <property type="match status" value="1"/>
</dbReference>
<dbReference type="EMBL" id="JACGWO010000002">
    <property type="protein sequence ID" value="KAK4434403.1"/>
    <property type="molecule type" value="Genomic_DNA"/>
</dbReference>
<dbReference type="Proteomes" id="UP001293254">
    <property type="component" value="Unassembled WGS sequence"/>
</dbReference>
<sequence length="370" mass="42118">MVSQRQRFPRKRYKEEHPGLFPTSEPTPPKDLSKRKKKNNKFKRKKPESNDPNKPEKSSYKKHPLRVAGIKPGESCYICKTSDHIAKTCPKKSEREGNKICLFCRERDHSLKNCPNKNDERVLLQLHHVCRRRCRPAVGNIFRHVAVHAHRQREHLVPIYLDLPRVARSVAGLAAICCLNSRSSSPSFLRFRHLPTTQLPPPPPVYSYRQDVHFCRRSSRFCRHSRRIVDENRHFGPFSVAKPAKGSLVVVFGPGAIGLGTVEGAIWGRMEEVTEQGSLMASNGRGVVAERLAELEDPIEGEGHLLQSYKEQKSESSMEIKELHARSHHILEIFNGEGLSPMLVLYLFSSVQGFMLRSSLPLADIPSNIY</sequence>
<accession>A0AAE2CTZ6</accession>
<dbReference type="AlphaFoldDB" id="A0AAE2CTZ6"/>
<dbReference type="GO" id="GO:0003676">
    <property type="term" value="F:nucleic acid binding"/>
    <property type="evidence" value="ECO:0007669"/>
    <property type="project" value="InterPro"/>
</dbReference>
<name>A0AAE2CTZ6_9LAMI</name>
<reference evidence="3" key="1">
    <citation type="submission" date="2020-06" db="EMBL/GenBank/DDBJ databases">
        <authorList>
            <person name="Li T."/>
            <person name="Hu X."/>
            <person name="Zhang T."/>
            <person name="Song X."/>
            <person name="Zhang H."/>
            <person name="Dai N."/>
            <person name="Sheng W."/>
            <person name="Hou X."/>
            <person name="Wei L."/>
        </authorList>
    </citation>
    <scope>NUCLEOTIDE SEQUENCE</scope>
    <source>
        <strain evidence="3">3651</strain>
        <tissue evidence="3">Leaf</tissue>
    </source>
</reference>
<comment type="caution">
    <text evidence="3">The sequence shown here is derived from an EMBL/GenBank/DDBJ whole genome shotgun (WGS) entry which is preliminary data.</text>
</comment>
<feature type="domain" description="CCHC-type" evidence="2">
    <location>
        <begin position="100"/>
        <end position="116"/>
    </location>
</feature>
<reference evidence="3" key="2">
    <citation type="journal article" date="2024" name="Plant">
        <title>Genomic evolution and insights into agronomic trait innovations of Sesamum species.</title>
        <authorList>
            <person name="Miao H."/>
            <person name="Wang L."/>
            <person name="Qu L."/>
            <person name="Liu H."/>
            <person name="Sun Y."/>
            <person name="Le M."/>
            <person name="Wang Q."/>
            <person name="Wei S."/>
            <person name="Zheng Y."/>
            <person name="Lin W."/>
            <person name="Duan Y."/>
            <person name="Cao H."/>
            <person name="Xiong S."/>
            <person name="Wang X."/>
            <person name="Wei L."/>
            <person name="Li C."/>
            <person name="Ma Q."/>
            <person name="Ju M."/>
            <person name="Zhao R."/>
            <person name="Li G."/>
            <person name="Mu C."/>
            <person name="Tian Q."/>
            <person name="Mei H."/>
            <person name="Zhang T."/>
            <person name="Gao T."/>
            <person name="Zhang H."/>
        </authorList>
    </citation>
    <scope>NUCLEOTIDE SEQUENCE</scope>
    <source>
        <strain evidence="3">3651</strain>
    </source>
</reference>
<gene>
    <name evidence="3" type="ORF">Salat_0603100</name>
</gene>
<evidence type="ECO:0000313" key="4">
    <source>
        <dbReference type="Proteomes" id="UP001293254"/>
    </source>
</evidence>
<proteinExistence type="predicted"/>
<dbReference type="SMART" id="SM00343">
    <property type="entry name" value="ZnF_C2HC"/>
    <property type="match status" value="2"/>
</dbReference>
<dbReference type="GO" id="GO:0008270">
    <property type="term" value="F:zinc ion binding"/>
    <property type="evidence" value="ECO:0007669"/>
    <property type="project" value="InterPro"/>
</dbReference>
<feature type="domain" description="CCHC-type" evidence="2">
    <location>
        <begin position="75"/>
        <end position="91"/>
    </location>
</feature>
<feature type="compositionally biased region" description="Basic residues" evidence="1">
    <location>
        <begin position="33"/>
        <end position="46"/>
    </location>
</feature>
<evidence type="ECO:0000313" key="3">
    <source>
        <dbReference type="EMBL" id="KAK4434403.1"/>
    </source>
</evidence>